<dbReference type="InterPro" id="IPR001962">
    <property type="entry name" value="Asn_synthase"/>
</dbReference>
<dbReference type="Pfam" id="PF13537">
    <property type="entry name" value="GATase_7"/>
    <property type="match status" value="1"/>
</dbReference>
<feature type="active site" description="For GATase activity" evidence="9">
    <location>
        <position position="2"/>
    </location>
</feature>
<dbReference type="EMBL" id="CP017634">
    <property type="protein sequence ID" value="ATW27968.1"/>
    <property type="molecule type" value="Genomic_DNA"/>
</dbReference>
<dbReference type="GO" id="GO:0006529">
    <property type="term" value="P:asparagine biosynthetic process"/>
    <property type="evidence" value="ECO:0007669"/>
    <property type="project" value="UniProtKB-KW"/>
</dbReference>
<evidence type="ECO:0000256" key="11">
    <source>
        <dbReference type="PIRSR" id="PIRSR001589-3"/>
    </source>
</evidence>
<dbReference type="KEGG" id="fwa:DCMF_27300"/>
<feature type="domain" description="Glutamine amidotransferase type-2" evidence="12">
    <location>
        <begin position="2"/>
        <end position="216"/>
    </location>
</feature>
<evidence type="ECO:0000256" key="1">
    <source>
        <dbReference type="ARBA" id="ARBA00005187"/>
    </source>
</evidence>
<protein>
    <recommendedName>
        <fullName evidence="3">asparagine synthase (glutamine-hydrolyzing)</fullName>
        <ecNumber evidence="3">6.3.5.4</ecNumber>
    </recommendedName>
</protein>
<dbReference type="PIRSF" id="PIRSF001589">
    <property type="entry name" value="Asn_synthetase_glu-h"/>
    <property type="match status" value="1"/>
</dbReference>
<feature type="binding site" evidence="10">
    <location>
        <begin position="377"/>
        <end position="378"/>
    </location>
    <ligand>
        <name>ATP</name>
        <dbReference type="ChEBI" id="CHEBI:30616"/>
    </ligand>
</feature>
<evidence type="ECO:0000256" key="10">
    <source>
        <dbReference type="PIRSR" id="PIRSR001589-2"/>
    </source>
</evidence>
<dbReference type="InterPro" id="IPR017932">
    <property type="entry name" value="GATase_2_dom"/>
</dbReference>
<comment type="catalytic activity">
    <reaction evidence="8">
        <text>L-aspartate + L-glutamine + ATP + H2O = L-asparagine + L-glutamate + AMP + diphosphate + H(+)</text>
        <dbReference type="Rhea" id="RHEA:12228"/>
        <dbReference type="ChEBI" id="CHEBI:15377"/>
        <dbReference type="ChEBI" id="CHEBI:15378"/>
        <dbReference type="ChEBI" id="CHEBI:29985"/>
        <dbReference type="ChEBI" id="CHEBI:29991"/>
        <dbReference type="ChEBI" id="CHEBI:30616"/>
        <dbReference type="ChEBI" id="CHEBI:33019"/>
        <dbReference type="ChEBI" id="CHEBI:58048"/>
        <dbReference type="ChEBI" id="CHEBI:58359"/>
        <dbReference type="ChEBI" id="CHEBI:456215"/>
        <dbReference type="EC" id="6.3.5.4"/>
    </reaction>
</comment>
<keyword evidence="9" id="KW-0028">Amino-acid biosynthesis</keyword>
<evidence type="ECO:0000256" key="3">
    <source>
        <dbReference type="ARBA" id="ARBA00012737"/>
    </source>
</evidence>
<evidence type="ECO:0000256" key="4">
    <source>
        <dbReference type="ARBA" id="ARBA00022741"/>
    </source>
</evidence>
<dbReference type="InterPro" id="IPR051786">
    <property type="entry name" value="ASN_synthetase/amidase"/>
</dbReference>
<accession>A0A3G1KZZ4</accession>
<evidence type="ECO:0000256" key="9">
    <source>
        <dbReference type="PIRSR" id="PIRSR001589-1"/>
    </source>
</evidence>
<comment type="similarity">
    <text evidence="2">Belongs to the asparagine synthetase family.</text>
</comment>
<dbReference type="NCBIfam" id="TIGR01536">
    <property type="entry name" value="asn_synth_AEB"/>
    <property type="match status" value="1"/>
</dbReference>
<organism evidence="13 14">
    <name type="scientific">Formimonas warabiya</name>
    <dbReference type="NCBI Taxonomy" id="1761012"/>
    <lineage>
        <taxon>Bacteria</taxon>
        <taxon>Bacillati</taxon>
        <taxon>Bacillota</taxon>
        <taxon>Clostridia</taxon>
        <taxon>Eubacteriales</taxon>
        <taxon>Peptococcaceae</taxon>
        <taxon>Candidatus Formimonas</taxon>
    </lineage>
</organism>
<dbReference type="SUPFAM" id="SSF52402">
    <property type="entry name" value="Adenine nucleotide alpha hydrolases-like"/>
    <property type="match status" value="1"/>
</dbReference>
<comment type="pathway">
    <text evidence="1">Amino-acid biosynthesis; L-asparagine biosynthesis; L-asparagine from L-aspartate (L-Gln route): step 1/1.</text>
</comment>
<dbReference type="CDD" id="cd01991">
    <property type="entry name" value="Asn_synthase_B_C"/>
    <property type="match status" value="1"/>
</dbReference>
<keyword evidence="7 9" id="KW-0315">Glutamine amidotransferase</keyword>
<dbReference type="RefSeq" id="WP_148137361.1">
    <property type="nucleotide sequence ID" value="NZ_CP017634.1"/>
</dbReference>
<evidence type="ECO:0000259" key="12">
    <source>
        <dbReference type="PROSITE" id="PS51278"/>
    </source>
</evidence>
<dbReference type="AlphaFoldDB" id="A0A3G1KZZ4"/>
<dbReference type="InterPro" id="IPR014729">
    <property type="entry name" value="Rossmann-like_a/b/a_fold"/>
</dbReference>
<evidence type="ECO:0000313" key="13">
    <source>
        <dbReference type="EMBL" id="ATW27968.1"/>
    </source>
</evidence>
<keyword evidence="5 10" id="KW-0067">ATP-binding</keyword>
<dbReference type="GO" id="GO:0004066">
    <property type="term" value="F:asparagine synthase (glutamine-hydrolyzing) activity"/>
    <property type="evidence" value="ECO:0007669"/>
    <property type="project" value="UniProtKB-EC"/>
</dbReference>
<evidence type="ECO:0000256" key="2">
    <source>
        <dbReference type="ARBA" id="ARBA00005752"/>
    </source>
</evidence>
<sequence length="615" mass="70671">MCGIVGWMDFTRDLSDQYQVISSMADTLIPRGPDASGYWLSKHVAFGHRRLVVVDPEGGKQPMSRQRGEFLYVLVYNGELYNTEDIRQELLSRGYTFQGWSDTEVLLCSYLEWGETCVEKFNGIFAFAIWDENKQHLFLARDRIGVKPLFYSEQGPSFFFASEIKAILAHPKVFPKINREGLAEIFVMGPARTPGHGVFSGISELKPGYSMIVNRQGIRVNQYWSLESRPHEEDVDTTVATVRELVFDAIKRQLVSDVPLCTLLSGGLDSSAITMVAAEVYRKEGKDPIRTFSIDYVGNDKYFSVNEFQPNADAPWVKVVSDFLGTNHSYCFIDTPQLANSLIPAVLARDLPGMTDVDSSLYLFSCEVKKLATVGLSGECADEVFGGYPWFFRRDETNLDTFPWVRRLAERTRLFSGELLNLIKPQEYMAERYREALNEVPRFAGDAAEEARMREMFYLNLTRWMPTLLDRKDRMSMATGLELRVPFCDHRLVEYVWNIPWEMKTYGNREKGLLRQALKGTLPEDVLWRKKSPFPKTHNPAYLEVMRAWMLRVLEDKSSPLLPLINTQAVRDLALSARTDMNMPWFGQLMNVPQLFAFLIQVDYWLREYKVSIEA</sequence>
<keyword evidence="4 10" id="KW-0547">Nucleotide-binding</keyword>
<dbReference type="GO" id="GO:0005524">
    <property type="term" value="F:ATP binding"/>
    <property type="evidence" value="ECO:0007669"/>
    <property type="project" value="UniProtKB-KW"/>
</dbReference>
<keyword evidence="6 9" id="KW-0061">Asparagine biosynthesis</keyword>
<dbReference type="EC" id="6.3.5.4" evidence="3"/>
<feature type="binding site" evidence="10">
    <location>
        <position position="294"/>
    </location>
    <ligand>
        <name>ATP</name>
        <dbReference type="ChEBI" id="CHEBI:30616"/>
    </ligand>
</feature>
<feature type="binding site" evidence="10">
    <location>
        <position position="263"/>
    </location>
    <ligand>
        <name>ATP</name>
        <dbReference type="ChEBI" id="CHEBI:30616"/>
    </ligand>
</feature>
<dbReference type="OrthoDB" id="9763290at2"/>
<evidence type="ECO:0000256" key="6">
    <source>
        <dbReference type="ARBA" id="ARBA00022888"/>
    </source>
</evidence>
<name>A0A3G1KZZ4_FORW1</name>
<dbReference type="PANTHER" id="PTHR43284">
    <property type="entry name" value="ASPARAGINE SYNTHETASE (GLUTAMINE-HYDROLYZING)"/>
    <property type="match status" value="1"/>
</dbReference>
<evidence type="ECO:0000256" key="7">
    <source>
        <dbReference type="ARBA" id="ARBA00022962"/>
    </source>
</evidence>
<dbReference type="Gene3D" id="3.40.50.620">
    <property type="entry name" value="HUPs"/>
    <property type="match status" value="1"/>
</dbReference>
<feature type="binding site" evidence="10">
    <location>
        <position position="102"/>
    </location>
    <ligand>
        <name>L-glutamine</name>
        <dbReference type="ChEBI" id="CHEBI:58359"/>
    </ligand>
</feature>
<dbReference type="GO" id="GO:0005829">
    <property type="term" value="C:cytosol"/>
    <property type="evidence" value="ECO:0007669"/>
    <property type="project" value="TreeGrafter"/>
</dbReference>
<evidence type="ECO:0000256" key="8">
    <source>
        <dbReference type="ARBA" id="ARBA00048741"/>
    </source>
</evidence>
<reference evidence="13 14" key="1">
    <citation type="submission" date="2016-10" db="EMBL/GenBank/DDBJ databases">
        <title>Complete Genome Sequence of Peptococcaceae strain DCMF.</title>
        <authorList>
            <person name="Edwards R.J."/>
            <person name="Holland S.I."/>
            <person name="Deshpande N.P."/>
            <person name="Wong Y.K."/>
            <person name="Ertan H."/>
            <person name="Manefield M."/>
            <person name="Russell T.L."/>
            <person name="Lee M.J."/>
        </authorList>
    </citation>
    <scope>NUCLEOTIDE SEQUENCE [LARGE SCALE GENOMIC DNA]</scope>
    <source>
        <strain evidence="13 14">DCMF</strain>
    </source>
</reference>
<dbReference type="Proteomes" id="UP000323521">
    <property type="component" value="Chromosome"/>
</dbReference>
<proteinExistence type="inferred from homology"/>
<evidence type="ECO:0000256" key="5">
    <source>
        <dbReference type="ARBA" id="ARBA00022840"/>
    </source>
</evidence>
<dbReference type="PANTHER" id="PTHR43284:SF1">
    <property type="entry name" value="ASPARAGINE SYNTHETASE"/>
    <property type="match status" value="1"/>
</dbReference>
<dbReference type="CDD" id="cd00712">
    <property type="entry name" value="AsnB"/>
    <property type="match status" value="1"/>
</dbReference>
<dbReference type="SUPFAM" id="SSF56235">
    <property type="entry name" value="N-terminal nucleophile aminohydrolases (Ntn hydrolases)"/>
    <property type="match status" value="1"/>
</dbReference>
<feature type="site" description="Important for beta-aspartyl-AMP intermediate formation" evidence="11">
    <location>
        <position position="379"/>
    </location>
</feature>
<dbReference type="Pfam" id="PF00733">
    <property type="entry name" value="Asn_synthase"/>
    <property type="match status" value="1"/>
</dbReference>
<keyword evidence="14" id="KW-1185">Reference proteome</keyword>
<evidence type="ECO:0000313" key="14">
    <source>
        <dbReference type="Proteomes" id="UP000323521"/>
    </source>
</evidence>
<dbReference type="InterPro" id="IPR006426">
    <property type="entry name" value="Asn_synth_AEB"/>
</dbReference>
<dbReference type="InterPro" id="IPR033738">
    <property type="entry name" value="AsnB_N"/>
</dbReference>
<dbReference type="Gene3D" id="3.60.20.10">
    <property type="entry name" value="Glutamine Phosphoribosylpyrophosphate, subunit 1, domain 1"/>
    <property type="match status" value="1"/>
</dbReference>
<dbReference type="PROSITE" id="PS51278">
    <property type="entry name" value="GATASE_TYPE_2"/>
    <property type="match status" value="1"/>
</dbReference>
<dbReference type="InterPro" id="IPR029055">
    <property type="entry name" value="Ntn_hydrolases_N"/>
</dbReference>
<gene>
    <name evidence="13" type="ORF">DCMF_27300</name>
</gene>